<keyword evidence="2 5" id="KW-0808">Transferase</keyword>
<dbReference type="EC" id="2.3.1.168" evidence="5"/>
<evidence type="ECO:0000259" key="4">
    <source>
        <dbReference type="Pfam" id="PF00198"/>
    </source>
</evidence>
<evidence type="ECO:0000256" key="3">
    <source>
        <dbReference type="ARBA" id="ARBA00023315"/>
    </source>
</evidence>
<dbReference type="PANTHER" id="PTHR43178:SF5">
    <property type="entry name" value="LIPOAMIDE ACYLTRANSFERASE COMPONENT OF BRANCHED-CHAIN ALPHA-KETO ACID DEHYDROGENASE COMPLEX, MITOCHONDRIAL"/>
    <property type="match status" value="1"/>
</dbReference>
<dbReference type="GO" id="GO:0005737">
    <property type="term" value="C:cytoplasm"/>
    <property type="evidence" value="ECO:0007669"/>
    <property type="project" value="TreeGrafter"/>
</dbReference>
<dbReference type="PANTHER" id="PTHR43178">
    <property type="entry name" value="DIHYDROLIPOAMIDE ACETYLTRANSFERASE COMPONENT OF PYRUVATE DEHYDROGENASE COMPLEX"/>
    <property type="match status" value="1"/>
</dbReference>
<proteinExistence type="predicted"/>
<dbReference type="GO" id="GO:0016407">
    <property type="term" value="F:acetyltransferase activity"/>
    <property type="evidence" value="ECO:0007669"/>
    <property type="project" value="TreeGrafter"/>
</dbReference>
<dbReference type="GO" id="GO:0043754">
    <property type="term" value="F:dihydrolipoamide branched chain acyltransferase activity"/>
    <property type="evidence" value="ECO:0007669"/>
    <property type="project" value="UniProtKB-EC"/>
</dbReference>
<sequence>MHKKNINIGMAVSIEDGLMVPVIEKCEEANFLGLCRRVRDITVRTRDKKLSPDELQGSTFSISNFGVFNVTMGTPIINQPNVGILGVGAIKKRPVVIETEAGDTIGIRSMMTLTLGFDHRLIDGAGGSKFIDTVRKELETMDLERLI</sequence>
<evidence type="ECO:0000256" key="2">
    <source>
        <dbReference type="ARBA" id="ARBA00022679"/>
    </source>
</evidence>
<dbReference type="AlphaFoldDB" id="A0A160VGS7"/>
<accession>A0A160VGS7</accession>
<organism evidence="5">
    <name type="scientific">hydrothermal vent metagenome</name>
    <dbReference type="NCBI Taxonomy" id="652676"/>
    <lineage>
        <taxon>unclassified sequences</taxon>
        <taxon>metagenomes</taxon>
        <taxon>ecological metagenomes</taxon>
    </lineage>
</organism>
<dbReference type="GO" id="GO:0031405">
    <property type="term" value="F:lipoic acid binding"/>
    <property type="evidence" value="ECO:0007669"/>
    <property type="project" value="TreeGrafter"/>
</dbReference>
<reference evidence="5" key="1">
    <citation type="submission" date="2015-10" db="EMBL/GenBank/DDBJ databases">
        <authorList>
            <person name="Gilbert D.G."/>
        </authorList>
    </citation>
    <scope>NUCLEOTIDE SEQUENCE</scope>
</reference>
<dbReference type="InterPro" id="IPR001078">
    <property type="entry name" value="2-oxoacid_DH_actylTfrase"/>
</dbReference>
<protein>
    <submittedName>
        <fullName evidence="5">Dihydrolipoamide acyltransferase component of branched-chain alpha-keto acid dehydrogenase complex</fullName>
        <ecNumber evidence="5">2.3.1.168</ecNumber>
    </submittedName>
</protein>
<name>A0A160VGS7_9ZZZZ</name>
<evidence type="ECO:0000313" key="5">
    <source>
        <dbReference type="EMBL" id="CUV09970.1"/>
    </source>
</evidence>
<keyword evidence="3 5" id="KW-0012">Acyltransferase</keyword>
<dbReference type="SUPFAM" id="SSF52777">
    <property type="entry name" value="CoA-dependent acyltransferases"/>
    <property type="match status" value="1"/>
</dbReference>
<gene>
    <name evidence="5" type="ORF">MGWOODY_Mmi1468</name>
</gene>
<feature type="domain" description="2-oxoacid dehydrogenase acyltransferase catalytic" evidence="4">
    <location>
        <begin position="2"/>
        <end position="141"/>
    </location>
</feature>
<dbReference type="InterPro" id="IPR023213">
    <property type="entry name" value="CAT-like_dom_sf"/>
</dbReference>
<dbReference type="EMBL" id="FAXC01000333">
    <property type="protein sequence ID" value="CUV09970.1"/>
    <property type="molecule type" value="Genomic_DNA"/>
</dbReference>
<evidence type="ECO:0000256" key="1">
    <source>
        <dbReference type="ARBA" id="ARBA00001938"/>
    </source>
</evidence>
<dbReference type="InterPro" id="IPR050743">
    <property type="entry name" value="2-oxoacid_DH_E2_comp"/>
</dbReference>
<dbReference type="Pfam" id="PF00198">
    <property type="entry name" value="2-oxoacid_dh"/>
    <property type="match status" value="1"/>
</dbReference>
<dbReference type="Gene3D" id="3.30.559.10">
    <property type="entry name" value="Chloramphenicol acetyltransferase-like domain"/>
    <property type="match status" value="1"/>
</dbReference>
<comment type="cofactor">
    <cofactor evidence="1">
        <name>(R)-lipoate</name>
        <dbReference type="ChEBI" id="CHEBI:83088"/>
    </cofactor>
</comment>